<dbReference type="SMART" id="SM00184">
    <property type="entry name" value="RING"/>
    <property type="match status" value="1"/>
</dbReference>
<dbReference type="Pfam" id="PF13445">
    <property type="entry name" value="zf-RING_UBOX"/>
    <property type="match status" value="1"/>
</dbReference>
<dbReference type="GO" id="GO:0016558">
    <property type="term" value="P:protein import into peroxisome matrix"/>
    <property type="evidence" value="ECO:0007669"/>
    <property type="project" value="InterPro"/>
</dbReference>
<evidence type="ECO:0000313" key="21">
    <source>
        <dbReference type="EMBL" id="KHJ99239.1"/>
    </source>
</evidence>
<keyword evidence="8" id="KW-0808">Transferase</keyword>
<dbReference type="InterPro" id="IPR025654">
    <property type="entry name" value="PEX2/10"/>
</dbReference>
<keyword evidence="7" id="KW-0962">Peroxisome biogenesis</keyword>
<dbReference type="InterPro" id="IPR006845">
    <property type="entry name" value="Pex_N"/>
</dbReference>
<organism evidence="21 22">
    <name type="scientific">Oesophagostomum dentatum</name>
    <name type="common">Nodular worm</name>
    <dbReference type="NCBI Taxonomy" id="61180"/>
    <lineage>
        <taxon>Eukaryota</taxon>
        <taxon>Metazoa</taxon>
        <taxon>Ecdysozoa</taxon>
        <taxon>Nematoda</taxon>
        <taxon>Chromadorea</taxon>
        <taxon>Rhabditida</taxon>
        <taxon>Rhabditina</taxon>
        <taxon>Rhabditomorpha</taxon>
        <taxon>Strongyloidea</taxon>
        <taxon>Strongylidae</taxon>
        <taxon>Oesophagostomum</taxon>
    </lineage>
</organism>
<sequence>MNAFFICGKSDPIYNLRSVGIPQLYRVHLAFFYISGIYYNISRRVTGIRYKSLSPQTDVQALKVYKFLGYLTLIQSVLSITLWIASVVNERSDKTANKQTSRTTAGRLGLYEVDDDFPHPWFRCSVCLERRSPSSTSCGHLFCWRCIQEHALSSDDEARCPHCRSPIEPSQIVPLLNL</sequence>
<keyword evidence="14" id="KW-0653">Protein transport</keyword>
<dbReference type="OrthoDB" id="6105938at2759"/>
<evidence type="ECO:0000259" key="20">
    <source>
        <dbReference type="PROSITE" id="PS50089"/>
    </source>
</evidence>
<dbReference type="CDD" id="cd16527">
    <property type="entry name" value="RING-HC_PEX10"/>
    <property type="match status" value="1"/>
</dbReference>
<dbReference type="EC" id="2.3.2.27" evidence="5"/>
<dbReference type="AlphaFoldDB" id="A0A0B1TPR9"/>
<proteinExistence type="inferred from homology"/>
<keyword evidence="12" id="KW-0833">Ubl conjugation pathway</keyword>
<evidence type="ECO:0000256" key="12">
    <source>
        <dbReference type="ARBA" id="ARBA00022786"/>
    </source>
</evidence>
<evidence type="ECO:0000256" key="9">
    <source>
        <dbReference type="ARBA" id="ARBA00022692"/>
    </source>
</evidence>
<evidence type="ECO:0000256" key="4">
    <source>
        <dbReference type="ARBA" id="ARBA00008704"/>
    </source>
</evidence>
<dbReference type="InterPro" id="IPR013083">
    <property type="entry name" value="Znf_RING/FYVE/PHD"/>
</dbReference>
<evidence type="ECO:0000256" key="15">
    <source>
        <dbReference type="ARBA" id="ARBA00022989"/>
    </source>
</evidence>
<dbReference type="GO" id="GO:0008270">
    <property type="term" value="F:zinc ion binding"/>
    <property type="evidence" value="ECO:0007669"/>
    <property type="project" value="UniProtKB-KW"/>
</dbReference>
<dbReference type="Proteomes" id="UP000053660">
    <property type="component" value="Unassembled WGS sequence"/>
</dbReference>
<evidence type="ECO:0000256" key="2">
    <source>
        <dbReference type="ARBA" id="ARBA00004585"/>
    </source>
</evidence>
<feature type="transmembrane region" description="Helical" evidence="19">
    <location>
        <begin position="67"/>
        <end position="88"/>
    </location>
</feature>
<protein>
    <recommendedName>
        <fullName evidence="5">RING-type E3 ubiquitin transferase</fullName>
        <ecNumber evidence="5">2.3.2.27</ecNumber>
    </recommendedName>
</protein>
<evidence type="ECO:0000256" key="16">
    <source>
        <dbReference type="ARBA" id="ARBA00023136"/>
    </source>
</evidence>
<dbReference type="PANTHER" id="PTHR23350:SF0">
    <property type="entry name" value="PEROXISOME BIOGENESIS FACTOR 10"/>
    <property type="match status" value="1"/>
</dbReference>
<keyword evidence="13" id="KW-0862">Zinc</keyword>
<comment type="pathway">
    <text evidence="3">Protein modification; protein ubiquitination.</text>
</comment>
<keyword evidence="6" id="KW-0813">Transport</keyword>
<dbReference type="SUPFAM" id="SSF57850">
    <property type="entry name" value="RING/U-box"/>
    <property type="match status" value="1"/>
</dbReference>
<evidence type="ECO:0000256" key="13">
    <source>
        <dbReference type="ARBA" id="ARBA00022833"/>
    </source>
</evidence>
<evidence type="ECO:0000256" key="14">
    <source>
        <dbReference type="ARBA" id="ARBA00022927"/>
    </source>
</evidence>
<dbReference type="GO" id="GO:0005778">
    <property type="term" value="C:peroxisomal membrane"/>
    <property type="evidence" value="ECO:0007669"/>
    <property type="project" value="UniProtKB-SubCell"/>
</dbReference>
<feature type="transmembrane region" description="Helical" evidence="19">
    <location>
        <begin position="24"/>
        <end position="41"/>
    </location>
</feature>
<keyword evidence="16 19" id="KW-0472">Membrane</keyword>
<dbReference type="GO" id="GO:0061630">
    <property type="term" value="F:ubiquitin protein ligase activity"/>
    <property type="evidence" value="ECO:0007669"/>
    <property type="project" value="UniProtKB-EC"/>
</dbReference>
<name>A0A0B1TPR9_OESDE</name>
<gene>
    <name evidence="21" type="ORF">OESDEN_00762</name>
</gene>
<dbReference type="EMBL" id="KN549232">
    <property type="protein sequence ID" value="KHJ99239.1"/>
    <property type="molecule type" value="Genomic_DNA"/>
</dbReference>
<comment type="subcellular location">
    <subcellularLocation>
        <location evidence="2">Peroxisome membrane</location>
        <topology evidence="2">Multi-pass membrane protein</topology>
    </subcellularLocation>
</comment>
<evidence type="ECO:0000256" key="5">
    <source>
        <dbReference type="ARBA" id="ARBA00012483"/>
    </source>
</evidence>
<keyword evidence="22" id="KW-1185">Reference proteome</keyword>
<evidence type="ECO:0000256" key="1">
    <source>
        <dbReference type="ARBA" id="ARBA00000900"/>
    </source>
</evidence>
<evidence type="ECO:0000256" key="7">
    <source>
        <dbReference type="ARBA" id="ARBA00022593"/>
    </source>
</evidence>
<evidence type="ECO:0000256" key="3">
    <source>
        <dbReference type="ARBA" id="ARBA00004906"/>
    </source>
</evidence>
<dbReference type="InterPro" id="IPR001841">
    <property type="entry name" value="Znf_RING"/>
</dbReference>
<dbReference type="PANTHER" id="PTHR23350">
    <property type="entry name" value="PEROXISOME ASSEMBLY PROTEIN 10"/>
    <property type="match status" value="1"/>
</dbReference>
<evidence type="ECO:0000256" key="19">
    <source>
        <dbReference type="SAM" id="Phobius"/>
    </source>
</evidence>
<evidence type="ECO:0000256" key="8">
    <source>
        <dbReference type="ARBA" id="ARBA00022679"/>
    </source>
</evidence>
<keyword evidence="10" id="KW-0479">Metal-binding</keyword>
<comment type="catalytic activity">
    <reaction evidence="1">
        <text>S-ubiquitinyl-[E2 ubiquitin-conjugating enzyme]-L-cysteine + [acceptor protein]-L-lysine = [E2 ubiquitin-conjugating enzyme]-L-cysteine + N(6)-ubiquitinyl-[acceptor protein]-L-lysine.</text>
        <dbReference type="EC" id="2.3.2.27"/>
    </reaction>
</comment>
<evidence type="ECO:0000256" key="18">
    <source>
        <dbReference type="PROSITE-ProRule" id="PRU00175"/>
    </source>
</evidence>
<dbReference type="Pfam" id="PF04757">
    <property type="entry name" value="Pex2_Pex12"/>
    <property type="match status" value="1"/>
</dbReference>
<evidence type="ECO:0000256" key="6">
    <source>
        <dbReference type="ARBA" id="ARBA00022448"/>
    </source>
</evidence>
<keyword evidence="9 19" id="KW-0812">Transmembrane</keyword>
<reference evidence="21 22" key="1">
    <citation type="submission" date="2014-03" db="EMBL/GenBank/DDBJ databases">
        <title>Draft genome of the hookworm Oesophagostomum dentatum.</title>
        <authorList>
            <person name="Mitreva M."/>
        </authorList>
    </citation>
    <scope>NUCLEOTIDE SEQUENCE [LARGE SCALE GENOMIC DNA]</scope>
    <source>
        <strain evidence="21 22">OD-Hann</strain>
    </source>
</reference>
<accession>A0A0B1TPR9</accession>
<dbReference type="PROSITE" id="PS00518">
    <property type="entry name" value="ZF_RING_1"/>
    <property type="match status" value="1"/>
</dbReference>
<evidence type="ECO:0000313" key="22">
    <source>
        <dbReference type="Proteomes" id="UP000053660"/>
    </source>
</evidence>
<evidence type="ECO:0000256" key="17">
    <source>
        <dbReference type="ARBA" id="ARBA00023140"/>
    </source>
</evidence>
<keyword evidence="17" id="KW-0576">Peroxisome</keyword>
<comment type="similarity">
    <text evidence="4">Belongs to the pex2/pex10/pex12 family.</text>
</comment>
<feature type="domain" description="RING-type" evidence="20">
    <location>
        <begin position="124"/>
        <end position="164"/>
    </location>
</feature>
<keyword evidence="15 19" id="KW-1133">Transmembrane helix</keyword>
<keyword evidence="11 18" id="KW-0863">Zinc-finger</keyword>
<dbReference type="Gene3D" id="3.30.40.10">
    <property type="entry name" value="Zinc/RING finger domain, C3HC4 (zinc finger)"/>
    <property type="match status" value="1"/>
</dbReference>
<dbReference type="InterPro" id="IPR017907">
    <property type="entry name" value="Znf_RING_CS"/>
</dbReference>
<evidence type="ECO:0000256" key="10">
    <source>
        <dbReference type="ARBA" id="ARBA00022723"/>
    </source>
</evidence>
<dbReference type="InterPro" id="IPR027370">
    <property type="entry name" value="Znf-RING_euk"/>
</dbReference>
<dbReference type="PROSITE" id="PS50089">
    <property type="entry name" value="ZF_RING_2"/>
    <property type="match status" value="1"/>
</dbReference>
<evidence type="ECO:0000256" key="11">
    <source>
        <dbReference type="ARBA" id="ARBA00022771"/>
    </source>
</evidence>